<comment type="caution">
    <text evidence="1">The sequence shown here is derived from an EMBL/GenBank/DDBJ whole genome shotgun (WGS) entry which is preliminary data.</text>
</comment>
<dbReference type="AlphaFoldDB" id="A0A9P8QLB5"/>
<dbReference type="Proteomes" id="UP000827724">
    <property type="component" value="Unassembled WGS sequence"/>
</dbReference>
<reference evidence="1" key="1">
    <citation type="submission" date="2021-08" db="EMBL/GenBank/DDBJ databases">
        <title>Chromosome-Level Trichoderma cornu-damae using Hi-C Data.</title>
        <authorList>
            <person name="Kim C.S."/>
        </authorList>
    </citation>
    <scope>NUCLEOTIDE SEQUENCE</scope>
    <source>
        <strain evidence="1">KA19-0412C</strain>
    </source>
</reference>
<dbReference type="EMBL" id="JAIWOZ010000003">
    <property type="protein sequence ID" value="KAH6607510.1"/>
    <property type="molecule type" value="Genomic_DNA"/>
</dbReference>
<protein>
    <submittedName>
        <fullName evidence="1">Uncharacterized protein</fullName>
    </submittedName>
</protein>
<dbReference type="OrthoDB" id="3549294at2759"/>
<gene>
    <name evidence="1" type="ORF">Trco_003823</name>
</gene>
<evidence type="ECO:0000313" key="2">
    <source>
        <dbReference type="Proteomes" id="UP000827724"/>
    </source>
</evidence>
<keyword evidence="2" id="KW-1185">Reference proteome</keyword>
<proteinExistence type="predicted"/>
<sequence length="630" mass="69751">MSSSGSNPLTPITSVDSMSSRIDKVVPTADQSNIVLGYSRILWRGLVAAAKSMSFGRDTINLASVAKHGPKLPDEMEGTTELSGFANWQMAAEPKPAWAKGKAAHRPRQGLRRRWDLMKLQPTACEISGRKGFGFSDSDSNGLAFMFLAWSYILCVFLLEQQKVPVAYEDADGPPSDGTPTGSGFIVDLGDAGDEECRWWSALLSPGQGWKAVDFGHPVWAVTFTGNVNFRVVNKRGTASQPSEETKPPSSKEAVGFLSRFASMYNLESQAVLGLAMALTIPLHDNMSSTIQIPEPCLVRSNMVSCASVVDKEFRNLSYYMALSSHPAFLASALWSVFWEPEIDCNLVSAWCDPIIGAIQPLIDAEDLETLGHVLALRRPGVAALWYGLVACGTTETILAIVPFLETLHTPVPARLIPEVAAWTDTPQSFMDLAGSGPYLQGKNQISRADLWRLRHEYWNAWKDGVHFRHLPTTPFRPFGSIDASEVEVAVRPHLDCPRHQWVYTGFTWTLDNGIDLTHEPRVLPTSWAQFEAESRIRLPQGGMTEQEPEPDYAPDYTASRRAVGDIFRWAATEMDKAGKHIYSHSWVDVDSHFALVEQESKRGPKGLVRLSELSMERVKEWVALRVCVS</sequence>
<name>A0A9P8QLB5_9HYPO</name>
<organism evidence="1 2">
    <name type="scientific">Trichoderma cornu-damae</name>
    <dbReference type="NCBI Taxonomy" id="654480"/>
    <lineage>
        <taxon>Eukaryota</taxon>
        <taxon>Fungi</taxon>
        <taxon>Dikarya</taxon>
        <taxon>Ascomycota</taxon>
        <taxon>Pezizomycotina</taxon>
        <taxon>Sordariomycetes</taxon>
        <taxon>Hypocreomycetidae</taxon>
        <taxon>Hypocreales</taxon>
        <taxon>Hypocreaceae</taxon>
        <taxon>Trichoderma</taxon>
    </lineage>
</organism>
<accession>A0A9P8QLB5</accession>
<evidence type="ECO:0000313" key="1">
    <source>
        <dbReference type="EMBL" id="KAH6607510.1"/>
    </source>
</evidence>